<dbReference type="InterPro" id="IPR003010">
    <property type="entry name" value="C-N_Hydrolase"/>
</dbReference>
<evidence type="ECO:0000313" key="4">
    <source>
        <dbReference type="EMBL" id="SEK94064.1"/>
    </source>
</evidence>
<dbReference type="CDD" id="cd07572">
    <property type="entry name" value="nit"/>
    <property type="match status" value="1"/>
</dbReference>
<accession>A0A1H7L5E7</accession>
<organism evidence="4 5">
    <name type="scientific">Ectothiorhodospira marina</name>
    <dbReference type="NCBI Taxonomy" id="1396821"/>
    <lineage>
        <taxon>Bacteria</taxon>
        <taxon>Pseudomonadati</taxon>
        <taxon>Pseudomonadota</taxon>
        <taxon>Gammaproteobacteria</taxon>
        <taxon>Chromatiales</taxon>
        <taxon>Ectothiorhodospiraceae</taxon>
        <taxon>Ectothiorhodospira</taxon>
    </lineage>
</organism>
<sequence>MTIAAAIQMASGTNLTANLQETRRLITVAAQSGAGLVVLPENFALMGMNEIDKVEVREAEGQGPIQDFLAEQARQHGIWLVGGTVPLKCPDPGKIYASCLVYDDQGQQVGRYDKIHLFDVRLPDNEEHYEESDTIASGDQVVVVETPFGVLGLAVCYDLRFPELFRGLLDRGAEIIALPAAFTAVTGRAHWEPLLRARAIENQVYVVAAAQGGYHVNGRETHGDSMVVDPWGNVLDRLPRGSGVVCGQLDPERQKVIRRSFPSIYHRRLSCDLT</sequence>
<dbReference type="PROSITE" id="PS01227">
    <property type="entry name" value="UPF0012"/>
    <property type="match status" value="1"/>
</dbReference>
<dbReference type="GO" id="GO:0016811">
    <property type="term" value="F:hydrolase activity, acting on carbon-nitrogen (but not peptide) bonds, in linear amides"/>
    <property type="evidence" value="ECO:0007669"/>
    <property type="project" value="InterPro"/>
</dbReference>
<dbReference type="PANTHER" id="PTHR23088">
    <property type="entry name" value="NITRILASE-RELATED"/>
    <property type="match status" value="1"/>
</dbReference>
<proteinExistence type="inferred from homology"/>
<gene>
    <name evidence="4" type="ORF">SAMN05444515_10720</name>
</gene>
<dbReference type="Gene3D" id="3.60.110.10">
    <property type="entry name" value="Carbon-nitrogen hydrolase"/>
    <property type="match status" value="1"/>
</dbReference>
<dbReference type="SUPFAM" id="SSF56317">
    <property type="entry name" value="Carbon-nitrogen hydrolase"/>
    <property type="match status" value="1"/>
</dbReference>
<evidence type="ECO:0000256" key="1">
    <source>
        <dbReference type="ARBA" id="ARBA00010613"/>
    </source>
</evidence>
<dbReference type="RefSeq" id="WP_281244074.1">
    <property type="nucleotide sequence ID" value="NZ_FOAA01000007.1"/>
</dbReference>
<evidence type="ECO:0000256" key="2">
    <source>
        <dbReference type="ARBA" id="ARBA00022801"/>
    </source>
</evidence>
<dbReference type="PANTHER" id="PTHR23088:SF27">
    <property type="entry name" value="DEAMINATED GLUTATHIONE AMIDASE"/>
    <property type="match status" value="1"/>
</dbReference>
<name>A0A1H7L5E7_9GAMM</name>
<evidence type="ECO:0000259" key="3">
    <source>
        <dbReference type="PROSITE" id="PS50263"/>
    </source>
</evidence>
<dbReference type="InterPro" id="IPR001110">
    <property type="entry name" value="UPF0012_CS"/>
</dbReference>
<reference evidence="5" key="1">
    <citation type="submission" date="2016-10" db="EMBL/GenBank/DDBJ databases">
        <authorList>
            <person name="Varghese N."/>
            <person name="Submissions S."/>
        </authorList>
    </citation>
    <scope>NUCLEOTIDE SEQUENCE [LARGE SCALE GENOMIC DNA]</scope>
    <source>
        <strain evidence="5">DSM 241</strain>
    </source>
</reference>
<dbReference type="InterPro" id="IPR045254">
    <property type="entry name" value="Nit1/2_C-N_Hydrolase"/>
</dbReference>
<dbReference type="PROSITE" id="PS50263">
    <property type="entry name" value="CN_HYDROLASE"/>
    <property type="match status" value="1"/>
</dbReference>
<dbReference type="AlphaFoldDB" id="A0A1H7L5E7"/>
<dbReference type="Proteomes" id="UP000199256">
    <property type="component" value="Unassembled WGS sequence"/>
</dbReference>
<keyword evidence="5" id="KW-1185">Reference proteome</keyword>
<dbReference type="Pfam" id="PF00795">
    <property type="entry name" value="CN_hydrolase"/>
    <property type="match status" value="1"/>
</dbReference>
<comment type="similarity">
    <text evidence="1">Belongs to the carbon-nitrogen hydrolase superfamily. NIT1/NIT2 family.</text>
</comment>
<feature type="domain" description="CN hydrolase" evidence="3">
    <location>
        <begin position="2"/>
        <end position="251"/>
    </location>
</feature>
<dbReference type="STRING" id="1396821.SAMN05444515_10720"/>
<dbReference type="EMBL" id="FOAA01000007">
    <property type="protein sequence ID" value="SEK94064.1"/>
    <property type="molecule type" value="Genomic_DNA"/>
</dbReference>
<keyword evidence="2" id="KW-0378">Hydrolase</keyword>
<dbReference type="InterPro" id="IPR036526">
    <property type="entry name" value="C-N_Hydrolase_sf"/>
</dbReference>
<evidence type="ECO:0000313" key="5">
    <source>
        <dbReference type="Proteomes" id="UP000199256"/>
    </source>
</evidence>
<protein>
    <submittedName>
        <fullName evidence="4">Nitrilase</fullName>
    </submittedName>
</protein>